<sequence length="345" mass="40688">MSDDESHNPPEESTDAPEEVTFVPTPTIPPEVTPTEQNDQASQENEAQRAMEEAARRKAEKVAQEIAEFEEQRKEEREKEQQEIQALREKREQRKREREEEDRRLAEMRAQEEARRKSEEEEKRKKKMEEEQQRKEERERKRKEQEERIKNMSKPNFVITKHSDGEHQGEKEEESEQGEVQKSKEQLEAEKRSFLSQRIKPLPDLSGLDVEKLSEQAKELHKEIYRLMNEKYDIEEKFKRQQYDMIELAERARQMSKGKGRKGLSSAQVDESFDRLADKFAGAPPKIQLCSKYERHTDHRSYGQRLELFEELSKPIEPFSIPKKGEDGEEEGGEEEAGQEEGGEE</sequence>
<dbReference type="InterPro" id="IPR027707">
    <property type="entry name" value="TNNT"/>
</dbReference>
<organism evidence="3 7">
    <name type="scientific">Crassostrea virginica</name>
    <name type="common">Eastern oyster</name>
    <dbReference type="NCBI Taxonomy" id="6565"/>
    <lineage>
        <taxon>Eukaryota</taxon>
        <taxon>Metazoa</taxon>
        <taxon>Spiralia</taxon>
        <taxon>Lophotrochozoa</taxon>
        <taxon>Mollusca</taxon>
        <taxon>Bivalvia</taxon>
        <taxon>Autobranchia</taxon>
        <taxon>Pteriomorphia</taxon>
        <taxon>Ostreida</taxon>
        <taxon>Ostreoidea</taxon>
        <taxon>Ostreidae</taxon>
        <taxon>Crassostrea</taxon>
    </lineage>
</organism>
<dbReference type="GO" id="GO:0006937">
    <property type="term" value="P:regulation of muscle contraction"/>
    <property type="evidence" value="ECO:0007669"/>
    <property type="project" value="InterPro"/>
</dbReference>
<proteinExistence type="inferred from homology"/>
<evidence type="ECO:0000313" key="7">
    <source>
        <dbReference type="RefSeq" id="XP_022335976.1"/>
    </source>
</evidence>
<evidence type="ECO:0000313" key="3">
    <source>
        <dbReference type="Proteomes" id="UP000694844"/>
    </source>
</evidence>
<accession>A0A8B8E913</accession>
<name>A0A8B8E913_CRAVI</name>
<feature type="compositionally biased region" description="Basic and acidic residues" evidence="2">
    <location>
        <begin position="70"/>
        <end position="150"/>
    </location>
</feature>
<evidence type="ECO:0000313" key="6">
    <source>
        <dbReference type="RefSeq" id="XP_022335969.1"/>
    </source>
</evidence>
<dbReference type="PANTHER" id="PTHR11521">
    <property type="entry name" value="TROPONIN T"/>
    <property type="match status" value="1"/>
</dbReference>
<dbReference type="Proteomes" id="UP000694844">
    <property type="component" value="Chromosome 1"/>
</dbReference>
<dbReference type="OrthoDB" id="330499at2759"/>
<reference evidence="6 7" key="2">
    <citation type="submission" date="2025-04" db="UniProtKB">
        <authorList>
            <consortium name="RefSeq"/>
        </authorList>
    </citation>
    <scope>IDENTIFICATION</scope>
    <source>
        <tissue evidence="6 7">Whole sample</tissue>
    </source>
</reference>
<feature type="region of interest" description="Disordered" evidence="2">
    <location>
        <begin position="313"/>
        <end position="345"/>
    </location>
</feature>
<dbReference type="RefSeq" id="XP_022335969.1">
    <property type="nucleotide sequence ID" value="XM_022480261.1"/>
</dbReference>
<dbReference type="PANTHER" id="PTHR11521:SF1">
    <property type="entry name" value="TROPONIN T, SKELETAL MUSCLE"/>
    <property type="match status" value="1"/>
</dbReference>
<dbReference type="SUPFAM" id="SSF90250">
    <property type="entry name" value="Troponin coil-coiled subunits"/>
    <property type="match status" value="1"/>
</dbReference>
<feature type="compositionally biased region" description="Acidic residues" evidence="2">
    <location>
        <begin position="327"/>
        <end position="345"/>
    </location>
</feature>
<dbReference type="RefSeq" id="XP_022335976.1">
    <property type="nucleotide sequence ID" value="XM_022480268.1"/>
</dbReference>
<dbReference type="AlphaFoldDB" id="A0A8B8E913"/>
<dbReference type="GO" id="GO:0045214">
    <property type="term" value="P:sarcomere organization"/>
    <property type="evidence" value="ECO:0007669"/>
    <property type="project" value="TreeGrafter"/>
</dbReference>
<evidence type="ECO:0000313" key="4">
    <source>
        <dbReference type="RefSeq" id="XP_022334870.1"/>
    </source>
</evidence>
<feature type="compositionally biased region" description="Basic and acidic residues" evidence="2">
    <location>
        <begin position="161"/>
        <end position="170"/>
    </location>
</feature>
<feature type="compositionally biased region" description="Basic and acidic residues" evidence="2">
    <location>
        <begin position="1"/>
        <end position="10"/>
    </location>
</feature>
<reference evidence="3" key="1">
    <citation type="submission" date="2024-06" db="UniProtKB">
        <authorList>
            <consortium name="RefSeq"/>
        </authorList>
    </citation>
    <scope>NUCLEOTIDE SEQUENCE [LARGE SCALE GENOMIC DNA]</scope>
    <source>
        <tissue evidence="4 5">Whole sample</tissue>
    </source>
</reference>
<dbReference type="GeneID" id="111132450"/>
<dbReference type="RefSeq" id="XP_022334870.1">
    <property type="nucleotide sequence ID" value="XM_022479162.1"/>
</dbReference>
<dbReference type="KEGG" id="cvn:111132450"/>
<feature type="compositionally biased region" description="Basic and acidic residues" evidence="2">
    <location>
        <begin position="46"/>
        <end position="63"/>
    </location>
</feature>
<evidence type="ECO:0000313" key="5">
    <source>
        <dbReference type="RefSeq" id="XP_022334879.1"/>
    </source>
</evidence>
<evidence type="ECO:0000256" key="1">
    <source>
        <dbReference type="ARBA" id="ARBA00008330"/>
    </source>
</evidence>
<dbReference type="Pfam" id="PF00992">
    <property type="entry name" value="Troponin"/>
    <property type="match status" value="1"/>
</dbReference>
<dbReference type="InterPro" id="IPR038077">
    <property type="entry name" value="Troponin_sf"/>
</dbReference>
<comment type="similarity">
    <text evidence="1">Belongs to the troponin T family.</text>
</comment>
<gene>
    <name evidence="6 7" type="primary">LOC111132450</name>
    <name evidence="4 5" type="synonym">LOC111131563</name>
</gene>
<dbReference type="KEGG" id="cvn:111131563"/>
<dbReference type="GO" id="GO:0005861">
    <property type="term" value="C:troponin complex"/>
    <property type="evidence" value="ECO:0007669"/>
    <property type="project" value="InterPro"/>
</dbReference>
<dbReference type="GO" id="GO:0006936">
    <property type="term" value="P:muscle contraction"/>
    <property type="evidence" value="ECO:0007669"/>
    <property type="project" value="TreeGrafter"/>
</dbReference>
<keyword evidence="3" id="KW-1185">Reference proteome</keyword>
<dbReference type="InterPro" id="IPR001978">
    <property type="entry name" value="Troponin"/>
</dbReference>
<dbReference type="RefSeq" id="XP_022334879.1">
    <property type="nucleotide sequence ID" value="XM_022479171.1"/>
</dbReference>
<protein>
    <submittedName>
        <fullName evidence="4 5">Troponin T-like isoform X1</fullName>
    </submittedName>
</protein>
<feature type="region of interest" description="Disordered" evidence="2">
    <location>
        <begin position="1"/>
        <end position="201"/>
    </location>
</feature>
<dbReference type="GO" id="GO:0005523">
    <property type="term" value="F:tropomyosin binding"/>
    <property type="evidence" value="ECO:0007669"/>
    <property type="project" value="TreeGrafter"/>
</dbReference>
<feature type="compositionally biased region" description="Basic and acidic residues" evidence="2">
    <location>
        <begin position="179"/>
        <end position="193"/>
    </location>
</feature>
<evidence type="ECO:0000256" key="2">
    <source>
        <dbReference type="SAM" id="MobiDB-lite"/>
    </source>
</evidence>
<dbReference type="Gene3D" id="1.20.5.350">
    <property type="match status" value="1"/>
</dbReference>